<reference evidence="2" key="1">
    <citation type="submission" date="2021-02" db="EMBL/GenBank/DDBJ databases">
        <authorList>
            <person name="Nowell W R."/>
        </authorList>
    </citation>
    <scope>NUCLEOTIDE SEQUENCE</scope>
</reference>
<accession>A0A8S3FCL6</accession>
<evidence type="ECO:0000313" key="3">
    <source>
        <dbReference type="Proteomes" id="UP000681720"/>
    </source>
</evidence>
<evidence type="ECO:0000313" key="1">
    <source>
        <dbReference type="EMBL" id="CAF5099513.1"/>
    </source>
</evidence>
<protein>
    <submittedName>
        <fullName evidence="2">Uncharacterized protein</fullName>
    </submittedName>
</protein>
<dbReference type="EMBL" id="CAJOBJ010260615">
    <property type="protein sequence ID" value="CAF5111920.1"/>
    <property type="molecule type" value="Genomic_DNA"/>
</dbReference>
<evidence type="ECO:0000313" key="2">
    <source>
        <dbReference type="EMBL" id="CAF5111920.1"/>
    </source>
</evidence>
<organism evidence="2 3">
    <name type="scientific">Rotaria magnacalcarata</name>
    <dbReference type="NCBI Taxonomy" id="392030"/>
    <lineage>
        <taxon>Eukaryota</taxon>
        <taxon>Metazoa</taxon>
        <taxon>Spiralia</taxon>
        <taxon>Gnathifera</taxon>
        <taxon>Rotifera</taxon>
        <taxon>Eurotatoria</taxon>
        <taxon>Bdelloidea</taxon>
        <taxon>Philodinida</taxon>
        <taxon>Philodinidae</taxon>
        <taxon>Rotaria</taxon>
    </lineage>
</organism>
<dbReference type="Proteomes" id="UP000681720">
    <property type="component" value="Unassembled WGS sequence"/>
</dbReference>
<feature type="non-terminal residue" evidence="2">
    <location>
        <position position="34"/>
    </location>
</feature>
<proteinExistence type="predicted"/>
<comment type="caution">
    <text evidence="2">The sequence shown here is derived from an EMBL/GenBank/DDBJ whole genome shotgun (WGS) entry which is preliminary data.</text>
</comment>
<sequence length="34" mass="3474">MATAGGGEEAAAQRAIRFSDVVQESLEILEPIGG</sequence>
<dbReference type="AlphaFoldDB" id="A0A8S3FCL6"/>
<gene>
    <name evidence="2" type="ORF">GIL414_LOCUS63195</name>
    <name evidence="1" type="ORF">SMN809_LOCUS61600</name>
</gene>
<dbReference type="EMBL" id="CAJOBI010248329">
    <property type="protein sequence ID" value="CAF5099513.1"/>
    <property type="molecule type" value="Genomic_DNA"/>
</dbReference>
<dbReference type="Proteomes" id="UP000676336">
    <property type="component" value="Unassembled WGS sequence"/>
</dbReference>
<name>A0A8S3FCL6_9BILA</name>